<reference evidence="3" key="2">
    <citation type="journal article" date="2010" name="Nature">
        <title>Comparative genomics reveals mobile pathogenicity chromosomes in Fusarium.</title>
        <authorList>
            <person name="Ma L.J."/>
            <person name="van der Does H.C."/>
            <person name="Borkovich K.A."/>
            <person name="Coleman J.J."/>
            <person name="Daboussi M.J."/>
            <person name="Di Pietro A."/>
            <person name="Dufresne M."/>
            <person name="Freitag M."/>
            <person name="Grabherr M."/>
            <person name="Henrissat B."/>
            <person name="Houterman P.M."/>
            <person name="Kang S."/>
            <person name="Shim W.B."/>
            <person name="Woloshuk C."/>
            <person name="Xie X."/>
            <person name="Xu J.R."/>
            <person name="Antoniw J."/>
            <person name="Baker S.E."/>
            <person name="Bluhm B.H."/>
            <person name="Breakspear A."/>
            <person name="Brown D.W."/>
            <person name="Butchko R.A."/>
            <person name="Chapman S."/>
            <person name="Coulson R."/>
            <person name="Coutinho P.M."/>
            <person name="Danchin E.G."/>
            <person name="Diener A."/>
            <person name="Gale L.R."/>
            <person name="Gardiner D.M."/>
            <person name="Goff S."/>
            <person name="Hammond-Kosack K.E."/>
            <person name="Hilburn K."/>
            <person name="Hua-Van A."/>
            <person name="Jonkers W."/>
            <person name="Kazan K."/>
            <person name="Kodira C.D."/>
            <person name="Koehrsen M."/>
            <person name="Kumar L."/>
            <person name="Lee Y.H."/>
            <person name="Li L."/>
            <person name="Manners J.M."/>
            <person name="Miranda-Saavedra D."/>
            <person name="Mukherjee M."/>
            <person name="Park G."/>
            <person name="Park J."/>
            <person name="Park S.Y."/>
            <person name="Proctor R.H."/>
            <person name="Regev A."/>
            <person name="Ruiz-Roldan M.C."/>
            <person name="Sain D."/>
            <person name="Sakthikumar S."/>
            <person name="Sykes S."/>
            <person name="Schwartz D.C."/>
            <person name="Turgeon B.G."/>
            <person name="Wapinski I."/>
            <person name="Yoder O."/>
            <person name="Young S."/>
            <person name="Zeng Q."/>
            <person name="Zhou S."/>
            <person name="Galagan J."/>
            <person name="Cuomo C.A."/>
            <person name="Kistler H.C."/>
            <person name="Rep M."/>
        </authorList>
    </citation>
    <scope>NUCLEOTIDE SEQUENCE [LARGE SCALE GENOMIC DNA]</scope>
    <source>
        <strain evidence="3">4287</strain>
    </source>
</reference>
<evidence type="ECO:0000313" key="4">
    <source>
        <dbReference type="Proteomes" id="UP000009097"/>
    </source>
</evidence>
<accession>A0A0J9VCN7</accession>
<dbReference type="KEGG" id="fox:FOXG_09821"/>
<dbReference type="PANTHER" id="PTHR30255">
    <property type="entry name" value="SINGLE-STRANDED-DNA-SPECIFIC EXONUCLEASE RECJ"/>
    <property type="match status" value="1"/>
</dbReference>
<dbReference type="AlphaFoldDB" id="A0A0J9VCN7"/>
<proteinExistence type="predicted"/>
<dbReference type="VEuPathDB" id="FungiDB:FOXG_09821"/>
<sequence>MRRLTSTPSVTKTLNAQRSVLPIARKNGPSLTIVRQFQGSIVARKKFQYRGAKPIFREEDYHKAQPRRDQDGKMIWPAPKSQIEKAKDFIRECAAAGKRTLIVPDKDADGLAAGAIIRKTLILLGLDPKLISGYTMNKNSFLNYKDSRTNMEAYKPSYIIVLDQGSWKSEPIIDSSHRALVIDHHLAENDDHPEGAILVTANKCPPIATSSLLTYLICRDLQEGVEEACGWLCVMGTHGDLGNAIRWRLPFPNMEATFKTHTRRSINSSAMFINAPRRTAAYDVPRAWKTLIEASSPRDLVKNRFLKEARAQVIFEMKRAGRVVPKFSADKKIAVIRINSKAQIHAVIATRQARELFSRELQVVMVANEGYARGVVNYSCRVPTCARGRDPPVNIPEILVQAADRADDKTLRERLGPRFAVGHKNASGGMIPQAEFEEFLEVIGVESVNKKPSPSPSPKKSPKGSANQDQFNKMERYSTDAAGNLCTQALAPRPAN</sequence>
<feature type="region of interest" description="Disordered" evidence="1">
    <location>
        <begin position="448"/>
        <end position="496"/>
    </location>
</feature>
<dbReference type="InterPro" id="IPR038763">
    <property type="entry name" value="DHH_sf"/>
</dbReference>
<dbReference type="OrthoDB" id="284473at2759"/>
<reference evidence="3" key="1">
    <citation type="submission" date="2007-04" db="EMBL/GenBank/DDBJ databases">
        <authorList>
            <consortium name="The Broad Institute Genome Sequencing Platform"/>
            <person name="Birren B."/>
            <person name="Lander E."/>
            <person name="Galagan J."/>
            <person name="Nusbaum C."/>
            <person name="Devon K."/>
            <person name="Ma L.-J."/>
            <person name="Jaffe D."/>
            <person name="Butler J."/>
            <person name="Alvarez P."/>
            <person name="Gnerre S."/>
            <person name="Grabherr M."/>
            <person name="Kleber M."/>
            <person name="Mauceli E."/>
            <person name="Brockman W."/>
            <person name="MacCallum I.A."/>
            <person name="Young S."/>
            <person name="LaButti K."/>
            <person name="DeCaprio D."/>
            <person name="Crawford M."/>
            <person name="Koehrsen M."/>
            <person name="Engels R."/>
            <person name="Montgomery P."/>
            <person name="Pearson M."/>
            <person name="Howarth C."/>
            <person name="Larson L."/>
            <person name="White J."/>
            <person name="O'Leary S."/>
            <person name="Kodira C."/>
            <person name="Zeng Q."/>
            <person name="Yandava C."/>
            <person name="Alvarado L."/>
            <person name="Kistler C."/>
            <person name="Shim W.-B."/>
            <person name="Kang S."/>
            <person name="Woloshuk C."/>
        </authorList>
    </citation>
    <scope>NUCLEOTIDE SEQUENCE</scope>
    <source>
        <strain evidence="3">4287</strain>
    </source>
</reference>
<dbReference type="PANTHER" id="PTHR30255:SF2">
    <property type="entry name" value="SINGLE-STRANDED-DNA-SPECIFIC EXONUCLEASE RECJ"/>
    <property type="match status" value="1"/>
</dbReference>
<dbReference type="GeneID" id="28951344"/>
<dbReference type="Pfam" id="PF01368">
    <property type="entry name" value="DHH"/>
    <property type="match status" value="1"/>
</dbReference>
<dbReference type="InterPro" id="IPR051673">
    <property type="entry name" value="SSDNA_exonuclease_RecJ"/>
</dbReference>
<feature type="domain" description="DDH" evidence="2">
    <location>
        <begin position="100"/>
        <end position="223"/>
    </location>
</feature>
<gene>
    <name evidence="3" type="ORF">FOXG_09821</name>
</gene>
<evidence type="ECO:0000256" key="1">
    <source>
        <dbReference type="SAM" id="MobiDB-lite"/>
    </source>
</evidence>
<dbReference type="Gene3D" id="3.90.1640.30">
    <property type="match status" value="1"/>
</dbReference>
<dbReference type="SUPFAM" id="SSF64182">
    <property type="entry name" value="DHH phosphoesterases"/>
    <property type="match status" value="1"/>
</dbReference>
<evidence type="ECO:0000259" key="2">
    <source>
        <dbReference type="Pfam" id="PF01368"/>
    </source>
</evidence>
<protein>
    <recommendedName>
        <fullName evidence="2">DDH domain-containing protein</fullName>
    </recommendedName>
</protein>
<dbReference type="RefSeq" id="XP_018247239.1">
    <property type="nucleotide sequence ID" value="XM_018389048.1"/>
</dbReference>
<dbReference type="EMBL" id="DS231707">
    <property type="protein sequence ID" value="KNB09194.1"/>
    <property type="molecule type" value="Genomic_DNA"/>
</dbReference>
<dbReference type="GO" id="GO:0004527">
    <property type="term" value="F:exonuclease activity"/>
    <property type="evidence" value="ECO:0007669"/>
    <property type="project" value="UniProtKB-KW"/>
</dbReference>
<name>A0A0J9VCN7_FUSO4</name>
<evidence type="ECO:0000313" key="3">
    <source>
        <dbReference type="EMBL" id="KNB09194.1"/>
    </source>
</evidence>
<dbReference type="InterPro" id="IPR001667">
    <property type="entry name" value="DDH_dom"/>
</dbReference>
<organism evidence="3 4">
    <name type="scientific">Fusarium oxysporum f. sp. lycopersici (strain 4287 / CBS 123668 / FGSC 9935 / NRRL 34936)</name>
    <name type="common">Fusarium vascular wilt of tomato</name>
    <dbReference type="NCBI Taxonomy" id="426428"/>
    <lineage>
        <taxon>Eukaryota</taxon>
        <taxon>Fungi</taxon>
        <taxon>Dikarya</taxon>
        <taxon>Ascomycota</taxon>
        <taxon>Pezizomycotina</taxon>
        <taxon>Sordariomycetes</taxon>
        <taxon>Hypocreomycetidae</taxon>
        <taxon>Hypocreales</taxon>
        <taxon>Nectriaceae</taxon>
        <taxon>Fusarium</taxon>
        <taxon>Fusarium oxysporum species complex</taxon>
    </lineage>
</organism>
<dbReference type="Proteomes" id="UP000009097">
    <property type="component" value="Unassembled WGS sequence"/>
</dbReference>